<evidence type="ECO:0000256" key="5">
    <source>
        <dbReference type="ARBA" id="ARBA00022741"/>
    </source>
</evidence>
<feature type="domain" description="ABC transporter" evidence="10">
    <location>
        <begin position="354"/>
        <end position="588"/>
    </location>
</feature>
<keyword evidence="7 9" id="KW-1133">Transmembrane helix</keyword>
<feature type="transmembrane region" description="Helical" evidence="9">
    <location>
        <begin position="255"/>
        <end position="278"/>
    </location>
</feature>
<proteinExistence type="predicted"/>
<evidence type="ECO:0000256" key="7">
    <source>
        <dbReference type="ARBA" id="ARBA00022989"/>
    </source>
</evidence>
<keyword evidence="2" id="KW-0813">Transport</keyword>
<dbReference type="FunFam" id="3.40.50.300:FF:000287">
    <property type="entry name" value="Multidrug ABC transporter ATP-binding protein"/>
    <property type="match status" value="1"/>
</dbReference>
<dbReference type="PATRIC" id="fig|1195236.3.peg.4640"/>
<dbReference type="Proteomes" id="UP000014155">
    <property type="component" value="Unassembled WGS sequence"/>
</dbReference>
<sequence length="595" mass="67539">MSEENNIMQEEEISEKAYDSRLMKRLLKFAKKYWYLFLLAVIFLFAATLVDLARPYLMGIAIDDYIKKSNISALNRMGIYFVLLVAAGFVFNLLQIYVLSYAGQYIIYNIRQLVFSHLQKLPLSYFDRNPIGRLVTRITNDTETLNDMYTNVLITLLKDFAILLGAVIIMFRLNSSLTWITLAAMPVVLILTVIFRLRIRKVYRNVRTAIARVNSAISENISGMRIIQLFNKEKPNFERFNKIGKAYYKASMNEVVTFGLFRPVIEMVASLTIALLIWNGGGKVIDNSMEFGVLYALINYISLLFQPINDLAEKYNILQSSMAASERIFMILDTPAEEDAGSLEFDAEAAAGDIEFKNVWFAYNDENWVLKDVSFRVPAGRTIAIVGHTGAGKTSIINLLSRFYEIQRGEILINSINIKDVQKASLRKAIGVVLQDVFLFSGRLNDNIRLNEESITDEKLQEAARYVNADGFISRLPNGYNEEVMERGSTFSSGQRQLLAFARALAFDPAILVLDEATSNIDTETEILIQDALTKLTKNRTTIVIAHRLSTIQHADKIIVLHKGKVHESGTHQELLAAKGMYYSLYQLQYQQQNA</sequence>
<dbReference type="PROSITE" id="PS50929">
    <property type="entry name" value="ABC_TM1F"/>
    <property type="match status" value="1"/>
</dbReference>
<dbReference type="InterPro" id="IPR036640">
    <property type="entry name" value="ABC1_TM_sf"/>
</dbReference>
<accession>S0FIF8</accession>
<protein>
    <submittedName>
        <fullName evidence="12">ABC transporter</fullName>
    </submittedName>
</protein>
<dbReference type="EMBL" id="AORV01000062">
    <property type="protein sequence ID" value="EMS69886.1"/>
    <property type="molecule type" value="Genomic_DNA"/>
</dbReference>
<keyword evidence="3" id="KW-1003">Cell membrane</keyword>
<evidence type="ECO:0000256" key="1">
    <source>
        <dbReference type="ARBA" id="ARBA00004651"/>
    </source>
</evidence>
<keyword evidence="6" id="KW-0067">ATP-binding</keyword>
<dbReference type="Gene3D" id="3.40.50.300">
    <property type="entry name" value="P-loop containing nucleotide triphosphate hydrolases"/>
    <property type="match status" value="1"/>
</dbReference>
<dbReference type="InterPro" id="IPR003439">
    <property type="entry name" value="ABC_transporter-like_ATP-bd"/>
</dbReference>
<dbReference type="PROSITE" id="PS00211">
    <property type="entry name" value="ABC_TRANSPORTER_1"/>
    <property type="match status" value="1"/>
</dbReference>
<dbReference type="CDD" id="cd18544">
    <property type="entry name" value="ABC_6TM_TmrA_like"/>
    <property type="match status" value="1"/>
</dbReference>
<dbReference type="SUPFAM" id="SSF90123">
    <property type="entry name" value="ABC transporter transmembrane region"/>
    <property type="match status" value="1"/>
</dbReference>
<comment type="subcellular location">
    <subcellularLocation>
        <location evidence="1">Cell membrane</location>
        <topology evidence="1">Multi-pass membrane protein</topology>
    </subcellularLocation>
</comment>
<dbReference type="InterPro" id="IPR039421">
    <property type="entry name" value="Type_1_exporter"/>
</dbReference>
<evidence type="ECO:0000256" key="2">
    <source>
        <dbReference type="ARBA" id="ARBA00022448"/>
    </source>
</evidence>
<evidence type="ECO:0000256" key="9">
    <source>
        <dbReference type="SAM" id="Phobius"/>
    </source>
</evidence>
<dbReference type="PROSITE" id="PS50893">
    <property type="entry name" value="ABC_TRANSPORTER_2"/>
    <property type="match status" value="1"/>
</dbReference>
<dbReference type="Gene3D" id="1.20.1560.10">
    <property type="entry name" value="ABC transporter type 1, transmembrane domain"/>
    <property type="match status" value="1"/>
</dbReference>
<dbReference type="RefSeq" id="WP_004629518.1">
    <property type="nucleotide sequence ID" value="NZ_AORV01000062.1"/>
</dbReference>
<organism evidence="12 13">
    <name type="scientific">Ruminiclostridium cellobioparum subsp. termitidis CT1112</name>
    <dbReference type="NCBI Taxonomy" id="1195236"/>
    <lineage>
        <taxon>Bacteria</taxon>
        <taxon>Bacillati</taxon>
        <taxon>Bacillota</taxon>
        <taxon>Clostridia</taxon>
        <taxon>Eubacteriales</taxon>
        <taxon>Oscillospiraceae</taxon>
        <taxon>Ruminiclostridium</taxon>
    </lineage>
</organism>
<evidence type="ECO:0000256" key="8">
    <source>
        <dbReference type="ARBA" id="ARBA00023136"/>
    </source>
</evidence>
<dbReference type="Pfam" id="PF00664">
    <property type="entry name" value="ABC_membrane"/>
    <property type="match status" value="1"/>
</dbReference>
<dbReference type="FunFam" id="1.20.1560.10:FF:000011">
    <property type="entry name" value="Multidrug ABC transporter ATP-binding protein"/>
    <property type="match status" value="1"/>
</dbReference>
<evidence type="ECO:0000313" key="12">
    <source>
        <dbReference type="EMBL" id="EMS69886.1"/>
    </source>
</evidence>
<reference evidence="12 13" key="1">
    <citation type="journal article" date="2013" name="Genome Announc.">
        <title>Draft Genome Sequence of the Cellulolytic, Mesophilic, Anaerobic Bacterium Clostridium termitidis Strain CT1112 (DSM 5398).</title>
        <authorList>
            <person name="Lal S."/>
            <person name="Ramachandran U."/>
            <person name="Zhang X."/>
            <person name="Munir R."/>
            <person name="Sparling R."/>
            <person name="Levin D.B."/>
        </authorList>
    </citation>
    <scope>NUCLEOTIDE SEQUENCE [LARGE SCALE GENOMIC DNA]</scope>
    <source>
        <strain evidence="12 13">CT1112</strain>
    </source>
</reference>
<keyword evidence="5" id="KW-0547">Nucleotide-binding</keyword>
<feature type="transmembrane region" description="Helical" evidence="9">
    <location>
        <begin position="152"/>
        <end position="171"/>
    </location>
</feature>
<evidence type="ECO:0000259" key="10">
    <source>
        <dbReference type="PROSITE" id="PS50893"/>
    </source>
</evidence>
<dbReference type="InterPro" id="IPR017871">
    <property type="entry name" value="ABC_transporter-like_CS"/>
</dbReference>
<dbReference type="InterPro" id="IPR003593">
    <property type="entry name" value="AAA+_ATPase"/>
</dbReference>
<comment type="caution">
    <text evidence="12">The sequence shown here is derived from an EMBL/GenBank/DDBJ whole genome shotgun (WGS) entry which is preliminary data.</text>
</comment>
<evidence type="ECO:0000256" key="6">
    <source>
        <dbReference type="ARBA" id="ARBA00022840"/>
    </source>
</evidence>
<dbReference type="SMART" id="SM00382">
    <property type="entry name" value="AAA"/>
    <property type="match status" value="1"/>
</dbReference>
<dbReference type="GO" id="GO:0015421">
    <property type="term" value="F:ABC-type oligopeptide transporter activity"/>
    <property type="evidence" value="ECO:0007669"/>
    <property type="project" value="TreeGrafter"/>
</dbReference>
<dbReference type="CDD" id="cd03254">
    <property type="entry name" value="ABCC_Glucan_exporter_like"/>
    <property type="match status" value="1"/>
</dbReference>
<evidence type="ECO:0000313" key="13">
    <source>
        <dbReference type="Proteomes" id="UP000014155"/>
    </source>
</evidence>
<dbReference type="PANTHER" id="PTHR43394:SF1">
    <property type="entry name" value="ATP-BINDING CASSETTE SUB-FAMILY B MEMBER 10, MITOCHONDRIAL"/>
    <property type="match status" value="1"/>
</dbReference>
<feature type="domain" description="ABC transmembrane type-1" evidence="11">
    <location>
        <begin position="38"/>
        <end position="320"/>
    </location>
</feature>
<feature type="transmembrane region" description="Helical" evidence="9">
    <location>
        <begin position="177"/>
        <end position="197"/>
    </location>
</feature>
<dbReference type="GO" id="GO:0005524">
    <property type="term" value="F:ATP binding"/>
    <property type="evidence" value="ECO:0007669"/>
    <property type="project" value="UniProtKB-KW"/>
</dbReference>
<keyword evidence="13" id="KW-1185">Reference proteome</keyword>
<dbReference type="PANTHER" id="PTHR43394">
    <property type="entry name" value="ATP-DEPENDENT PERMEASE MDL1, MITOCHONDRIAL"/>
    <property type="match status" value="1"/>
</dbReference>
<dbReference type="GO" id="GO:0005886">
    <property type="term" value="C:plasma membrane"/>
    <property type="evidence" value="ECO:0007669"/>
    <property type="project" value="UniProtKB-SubCell"/>
</dbReference>
<feature type="transmembrane region" description="Helical" evidence="9">
    <location>
        <begin position="33"/>
        <end position="57"/>
    </location>
</feature>
<gene>
    <name evidence="12" type="ORF">CTER_4454</name>
</gene>
<dbReference type="AlphaFoldDB" id="S0FIF8"/>
<dbReference type="STRING" id="1195236.CTER_4454"/>
<keyword evidence="4 9" id="KW-0812">Transmembrane</keyword>
<evidence type="ECO:0000259" key="11">
    <source>
        <dbReference type="PROSITE" id="PS50929"/>
    </source>
</evidence>
<dbReference type="Pfam" id="PF00005">
    <property type="entry name" value="ABC_tran"/>
    <property type="match status" value="1"/>
</dbReference>
<feature type="transmembrane region" description="Helical" evidence="9">
    <location>
        <begin position="77"/>
        <end position="102"/>
    </location>
</feature>
<dbReference type="InterPro" id="IPR011527">
    <property type="entry name" value="ABC1_TM_dom"/>
</dbReference>
<evidence type="ECO:0000256" key="3">
    <source>
        <dbReference type="ARBA" id="ARBA00022475"/>
    </source>
</evidence>
<keyword evidence="8 9" id="KW-0472">Membrane</keyword>
<dbReference type="InterPro" id="IPR027417">
    <property type="entry name" value="P-loop_NTPase"/>
</dbReference>
<dbReference type="SUPFAM" id="SSF52540">
    <property type="entry name" value="P-loop containing nucleoside triphosphate hydrolases"/>
    <property type="match status" value="1"/>
</dbReference>
<dbReference type="GO" id="GO:0016887">
    <property type="term" value="F:ATP hydrolysis activity"/>
    <property type="evidence" value="ECO:0007669"/>
    <property type="project" value="InterPro"/>
</dbReference>
<name>S0FIF8_RUMCE</name>
<evidence type="ECO:0000256" key="4">
    <source>
        <dbReference type="ARBA" id="ARBA00022692"/>
    </source>
</evidence>
<dbReference type="eggNOG" id="COG1132">
    <property type="taxonomic scope" value="Bacteria"/>
</dbReference>